<protein>
    <submittedName>
        <fullName evidence="2">Uncharacterized protein</fullName>
    </submittedName>
</protein>
<sequence length="821" mass="86244">MDGPSQPSYSQVASSPCKPSPPRPVRTPPPLRFLYRRCHRCLATEHTVASCSDPVHCRRCRHSGHREYACKLPPPSFSAPSSPLPFSPSQSPSPSFARFPMDAAGDAAGQEAVAPLFCNLCFARDHRRSTCPLVMPAAVAVGAPAVLLAGKDSEEEEDPEEPAFEGEGVGDAAAPPVAAAADFLPLPPANVEDGAVFPAGDGSEEEEDPEELVFEDEDDGGAAAPADAAAADFLPLPPPEVEDEEIFLPIVDAADFLATPGQGSGAPSSNGVGDSLDLQVPTRPDHFDVFMPFVNLRHFDHIAYAFINPTSAIVVEEPDAFIHQAADLGCGPDRVTLFPSAAGSRVAVFATDNDREHAVANGPFLGREASVYFRRHDETDQCFVFEHEAMAALSISHFPFEQWQRHHITHSSGPYANPHNIDPVCLTGVDFQAVLVTVKAESITDIPMNLAVKNYHSIDTFCEVSIIDFEDLATGSDNSFGPDLEEIPDAASSVGDEAELVDLPGGTAYPDMMELLGVPPPLVPHGAPHGAAPAAPAGSLVDRALANAPPLPSVRGGPILSKTKRVQVKLRLGFFDVLVTGSAGERASFRLPLCKKDASPGCKGLLVANFISASVGVIDSISLVGPLRRPVLSVDVLARSPEAATGAPMSLEAANALINGVAGLPPAPPSSAVDTTKGQALDSLCPSPAPPLPTSPGKEATPARPSPVQVLALETSPVENTLWHSSPAAKQPRRCSRLAQGRYVSIVERAIARKKSLLDGATTEASRRQGQLSADDLLAVAIDEDREIPAEDIAVLAHACDIPVADLQLAPGSAVVTSPFP</sequence>
<dbReference type="AlphaFoldDB" id="A0AAD8SAV8"/>
<feature type="compositionally biased region" description="Acidic residues" evidence="1">
    <location>
        <begin position="153"/>
        <end position="164"/>
    </location>
</feature>
<feature type="region of interest" description="Disordered" evidence="1">
    <location>
        <begin position="190"/>
        <end position="223"/>
    </location>
</feature>
<dbReference type="Proteomes" id="UP001231189">
    <property type="component" value="Unassembled WGS sequence"/>
</dbReference>
<proteinExistence type="predicted"/>
<dbReference type="PANTHER" id="PTHR34303:SF8">
    <property type="entry name" value="OS09G0372600 PROTEIN"/>
    <property type="match status" value="1"/>
</dbReference>
<feature type="region of interest" description="Disordered" evidence="1">
    <location>
        <begin position="151"/>
        <end position="171"/>
    </location>
</feature>
<comment type="caution">
    <text evidence="2">The sequence shown here is derived from an EMBL/GenBank/DDBJ whole genome shotgun (WGS) entry which is preliminary data.</text>
</comment>
<accession>A0AAD8SAV8</accession>
<evidence type="ECO:0000256" key="1">
    <source>
        <dbReference type="SAM" id="MobiDB-lite"/>
    </source>
</evidence>
<feature type="compositionally biased region" description="Polar residues" evidence="1">
    <location>
        <begin position="1"/>
        <end position="13"/>
    </location>
</feature>
<keyword evidence="3" id="KW-1185">Reference proteome</keyword>
<reference evidence="2" key="1">
    <citation type="submission" date="2023-07" db="EMBL/GenBank/DDBJ databases">
        <title>A chromosome-level genome assembly of Lolium multiflorum.</title>
        <authorList>
            <person name="Chen Y."/>
            <person name="Copetti D."/>
            <person name="Kolliker R."/>
            <person name="Studer B."/>
        </authorList>
    </citation>
    <scope>NUCLEOTIDE SEQUENCE</scope>
    <source>
        <strain evidence="2">02402/16</strain>
        <tissue evidence="2">Leaf</tissue>
    </source>
</reference>
<feature type="compositionally biased region" description="Pro residues" evidence="1">
    <location>
        <begin position="18"/>
        <end position="28"/>
    </location>
</feature>
<feature type="region of interest" description="Disordered" evidence="1">
    <location>
        <begin position="1"/>
        <end position="28"/>
    </location>
</feature>
<evidence type="ECO:0000313" key="2">
    <source>
        <dbReference type="EMBL" id="KAK1648399.1"/>
    </source>
</evidence>
<name>A0AAD8SAV8_LOLMU</name>
<dbReference type="EMBL" id="JAUUTY010000004">
    <property type="protein sequence ID" value="KAK1648399.1"/>
    <property type="molecule type" value="Genomic_DNA"/>
</dbReference>
<gene>
    <name evidence="2" type="ORF">QYE76_066204</name>
</gene>
<dbReference type="PANTHER" id="PTHR34303">
    <property type="entry name" value="OS01G0890400 PROTEIN-RELATED"/>
    <property type="match status" value="1"/>
</dbReference>
<feature type="compositionally biased region" description="Acidic residues" evidence="1">
    <location>
        <begin position="202"/>
        <end position="220"/>
    </location>
</feature>
<evidence type="ECO:0000313" key="3">
    <source>
        <dbReference type="Proteomes" id="UP001231189"/>
    </source>
</evidence>
<organism evidence="2 3">
    <name type="scientific">Lolium multiflorum</name>
    <name type="common">Italian ryegrass</name>
    <name type="synonym">Lolium perenne subsp. multiflorum</name>
    <dbReference type="NCBI Taxonomy" id="4521"/>
    <lineage>
        <taxon>Eukaryota</taxon>
        <taxon>Viridiplantae</taxon>
        <taxon>Streptophyta</taxon>
        <taxon>Embryophyta</taxon>
        <taxon>Tracheophyta</taxon>
        <taxon>Spermatophyta</taxon>
        <taxon>Magnoliopsida</taxon>
        <taxon>Liliopsida</taxon>
        <taxon>Poales</taxon>
        <taxon>Poaceae</taxon>
        <taxon>BOP clade</taxon>
        <taxon>Pooideae</taxon>
        <taxon>Poodae</taxon>
        <taxon>Poeae</taxon>
        <taxon>Poeae Chloroplast Group 2 (Poeae type)</taxon>
        <taxon>Loliodinae</taxon>
        <taxon>Loliinae</taxon>
        <taxon>Lolium</taxon>
    </lineage>
</organism>
<feature type="region of interest" description="Disordered" evidence="1">
    <location>
        <begin position="668"/>
        <end position="704"/>
    </location>
</feature>